<evidence type="ECO:0000313" key="1">
    <source>
        <dbReference type="EMBL" id="KAK9096687.1"/>
    </source>
</evidence>
<protein>
    <submittedName>
        <fullName evidence="1">Uncharacterized protein</fullName>
    </submittedName>
</protein>
<name>A0AAP0HTH0_9MAGN</name>
<sequence length="71" mass="7995">MEVEKKIEEKAQKYRQQYGSRVGVLALTQTTLRRSAGSAKTTERKNADIKVGVMVASWTYTGGRQFTNGQR</sequence>
<evidence type="ECO:0000313" key="2">
    <source>
        <dbReference type="Proteomes" id="UP001417504"/>
    </source>
</evidence>
<comment type="caution">
    <text evidence="1">The sequence shown here is derived from an EMBL/GenBank/DDBJ whole genome shotgun (WGS) entry which is preliminary data.</text>
</comment>
<accession>A0AAP0HTH0</accession>
<dbReference type="Proteomes" id="UP001417504">
    <property type="component" value="Unassembled WGS sequence"/>
</dbReference>
<gene>
    <name evidence="1" type="ORF">Sjap_022184</name>
</gene>
<dbReference type="AlphaFoldDB" id="A0AAP0HTH0"/>
<organism evidence="1 2">
    <name type="scientific">Stephania japonica</name>
    <dbReference type="NCBI Taxonomy" id="461633"/>
    <lineage>
        <taxon>Eukaryota</taxon>
        <taxon>Viridiplantae</taxon>
        <taxon>Streptophyta</taxon>
        <taxon>Embryophyta</taxon>
        <taxon>Tracheophyta</taxon>
        <taxon>Spermatophyta</taxon>
        <taxon>Magnoliopsida</taxon>
        <taxon>Ranunculales</taxon>
        <taxon>Menispermaceae</taxon>
        <taxon>Menispermoideae</taxon>
        <taxon>Cissampelideae</taxon>
        <taxon>Stephania</taxon>
    </lineage>
</organism>
<dbReference type="EMBL" id="JBBNAE010000009">
    <property type="protein sequence ID" value="KAK9096687.1"/>
    <property type="molecule type" value="Genomic_DNA"/>
</dbReference>
<proteinExistence type="predicted"/>
<reference evidence="1 2" key="1">
    <citation type="submission" date="2024-01" db="EMBL/GenBank/DDBJ databases">
        <title>Genome assemblies of Stephania.</title>
        <authorList>
            <person name="Yang L."/>
        </authorList>
    </citation>
    <scope>NUCLEOTIDE SEQUENCE [LARGE SCALE GENOMIC DNA]</scope>
    <source>
        <strain evidence="1">QJT</strain>
        <tissue evidence="1">Leaf</tissue>
    </source>
</reference>
<keyword evidence="2" id="KW-1185">Reference proteome</keyword>